<dbReference type="InterPro" id="IPR001623">
    <property type="entry name" value="DnaJ_domain"/>
</dbReference>
<dbReference type="GO" id="GO:0042026">
    <property type="term" value="P:protein refolding"/>
    <property type="evidence" value="ECO:0007669"/>
    <property type="project" value="TreeGrafter"/>
</dbReference>
<dbReference type="RefSeq" id="WP_153464031.1">
    <property type="nucleotide sequence ID" value="NZ_WBOF01000001.1"/>
</dbReference>
<accession>A0A6N7KTV0</accession>
<dbReference type="Pfam" id="PF00226">
    <property type="entry name" value="DnaJ"/>
    <property type="match status" value="1"/>
</dbReference>
<evidence type="ECO:0000259" key="2">
    <source>
        <dbReference type="PROSITE" id="PS50076"/>
    </source>
</evidence>
<dbReference type="OrthoDB" id="166297at2"/>
<dbReference type="SMART" id="SM00271">
    <property type="entry name" value="DnaJ"/>
    <property type="match status" value="1"/>
</dbReference>
<feature type="domain" description="J" evidence="2">
    <location>
        <begin position="9"/>
        <end position="74"/>
    </location>
</feature>
<sequence>MTRSRDRRDHYAVLGVEPTASARQVTSAYRTLVRLLHPDTSPVEPGSAERLGAVVAAYEVLHDPELRAAYDAERETARPHPGTARASAPPPTAGRRVPIRVVRKTGGAGPARAAPTPLVGAMTRGTGPLVRVGPVRTAPPGASTWARDESGDLWEWIVHRPWEVEPWL</sequence>
<dbReference type="PANTHER" id="PTHR43096:SF58">
    <property type="entry name" value="CHAPERONE DNAJ-DOMAIN SUPERFAMILY PROTEIN"/>
    <property type="match status" value="1"/>
</dbReference>
<dbReference type="SUPFAM" id="SSF46565">
    <property type="entry name" value="Chaperone J-domain"/>
    <property type="match status" value="1"/>
</dbReference>
<dbReference type="GO" id="GO:0051082">
    <property type="term" value="F:unfolded protein binding"/>
    <property type="evidence" value="ECO:0007669"/>
    <property type="project" value="TreeGrafter"/>
</dbReference>
<evidence type="ECO:0000313" key="4">
    <source>
        <dbReference type="Proteomes" id="UP000450000"/>
    </source>
</evidence>
<evidence type="ECO:0000313" key="3">
    <source>
        <dbReference type="EMBL" id="MQS14851.1"/>
    </source>
</evidence>
<proteinExistence type="predicted"/>
<dbReference type="AlphaFoldDB" id="A0A6N7KTV0"/>
<reference evidence="3 4" key="1">
    <citation type="submission" date="2019-09" db="EMBL/GenBank/DDBJ databases">
        <title>Genome Sequences of Streptomyces kaniharaensis ATCC 21070.</title>
        <authorList>
            <person name="Zhu W."/>
            <person name="De Crecy-Lagard V."/>
            <person name="Richards N.G."/>
        </authorList>
    </citation>
    <scope>NUCLEOTIDE SEQUENCE [LARGE SCALE GENOMIC DNA]</scope>
    <source>
        <strain evidence="3 4">SF-557</strain>
    </source>
</reference>
<comment type="caution">
    <text evidence="3">The sequence shown here is derived from an EMBL/GenBank/DDBJ whole genome shotgun (WGS) entry which is preliminary data.</text>
</comment>
<organism evidence="3 4">
    <name type="scientific">Streptomyces kaniharaensis</name>
    <dbReference type="NCBI Taxonomy" id="212423"/>
    <lineage>
        <taxon>Bacteria</taxon>
        <taxon>Bacillati</taxon>
        <taxon>Actinomycetota</taxon>
        <taxon>Actinomycetes</taxon>
        <taxon>Kitasatosporales</taxon>
        <taxon>Streptomycetaceae</taxon>
        <taxon>Streptomyces</taxon>
    </lineage>
</organism>
<name>A0A6N7KTV0_9ACTN</name>
<dbReference type="PRINTS" id="PR00625">
    <property type="entry name" value="JDOMAIN"/>
</dbReference>
<dbReference type="InterPro" id="IPR036869">
    <property type="entry name" value="J_dom_sf"/>
</dbReference>
<dbReference type="Proteomes" id="UP000450000">
    <property type="component" value="Unassembled WGS sequence"/>
</dbReference>
<evidence type="ECO:0000256" key="1">
    <source>
        <dbReference type="SAM" id="MobiDB-lite"/>
    </source>
</evidence>
<dbReference type="CDD" id="cd06257">
    <property type="entry name" value="DnaJ"/>
    <property type="match status" value="1"/>
</dbReference>
<dbReference type="PROSITE" id="PS50076">
    <property type="entry name" value="DNAJ_2"/>
    <property type="match status" value="1"/>
</dbReference>
<dbReference type="Gene3D" id="1.10.287.110">
    <property type="entry name" value="DnaJ domain"/>
    <property type="match status" value="1"/>
</dbReference>
<dbReference type="EMBL" id="WBOF01000001">
    <property type="protein sequence ID" value="MQS14851.1"/>
    <property type="molecule type" value="Genomic_DNA"/>
</dbReference>
<gene>
    <name evidence="3" type="ORF">F7Q99_21960</name>
</gene>
<protein>
    <submittedName>
        <fullName evidence="3">J domain-containing protein</fullName>
    </submittedName>
</protein>
<keyword evidence="4" id="KW-1185">Reference proteome</keyword>
<dbReference type="PANTHER" id="PTHR43096">
    <property type="entry name" value="DNAJ HOMOLOG 1, MITOCHONDRIAL-RELATED"/>
    <property type="match status" value="1"/>
</dbReference>
<feature type="region of interest" description="Disordered" evidence="1">
    <location>
        <begin position="72"/>
        <end position="125"/>
    </location>
</feature>
<dbReference type="GO" id="GO:0005737">
    <property type="term" value="C:cytoplasm"/>
    <property type="evidence" value="ECO:0007669"/>
    <property type="project" value="TreeGrafter"/>
</dbReference>